<dbReference type="Proteomes" id="UP000345637">
    <property type="component" value="Unassembled WGS sequence"/>
</dbReference>
<dbReference type="EMBL" id="CAADJE010000024">
    <property type="protein sequence ID" value="VFS70152.1"/>
    <property type="molecule type" value="Genomic_DNA"/>
</dbReference>
<evidence type="ECO:0000256" key="1">
    <source>
        <dbReference type="ARBA" id="ARBA00004713"/>
    </source>
</evidence>
<gene>
    <name evidence="11" type="primary">waaA_2</name>
    <name evidence="11" type="ORF">NCTC12998_03754</name>
</gene>
<proteinExistence type="inferred from homology"/>
<evidence type="ECO:0000256" key="5">
    <source>
        <dbReference type="ARBA" id="ARBA00031445"/>
    </source>
</evidence>
<feature type="region of interest" description="Disordered" evidence="9">
    <location>
        <begin position="138"/>
        <end position="157"/>
    </location>
</feature>
<evidence type="ECO:0000313" key="11">
    <source>
        <dbReference type="EMBL" id="VFS70152.1"/>
    </source>
</evidence>
<organism evidence="11 12">
    <name type="scientific">Raoultella planticola</name>
    <name type="common">Klebsiella planticola</name>
    <dbReference type="NCBI Taxonomy" id="575"/>
    <lineage>
        <taxon>Bacteria</taxon>
        <taxon>Pseudomonadati</taxon>
        <taxon>Pseudomonadota</taxon>
        <taxon>Gammaproteobacteria</taxon>
        <taxon>Enterobacterales</taxon>
        <taxon>Enterobacteriaceae</taxon>
        <taxon>Klebsiella/Raoultella group</taxon>
        <taxon>Raoultella</taxon>
    </lineage>
</organism>
<accession>A0A485BD96</accession>
<evidence type="ECO:0000259" key="10">
    <source>
        <dbReference type="Pfam" id="PF04413"/>
    </source>
</evidence>
<keyword evidence="11" id="KW-0328">Glycosyltransferase</keyword>
<reference evidence="11 12" key="1">
    <citation type="submission" date="2019-03" db="EMBL/GenBank/DDBJ databases">
        <authorList>
            <consortium name="Pathogen Informatics"/>
        </authorList>
    </citation>
    <scope>NUCLEOTIDE SEQUENCE [LARGE SCALE GENOMIC DNA]</scope>
    <source>
        <strain evidence="11 12">NCTC12998</strain>
    </source>
</reference>
<evidence type="ECO:0000313" key="12">
    <source>
        <dbReference type="Proteomes" id="UP000345637"/>
    </source>
</evidence>
<dbReference type="UniPathway" id="UPA00958"/>
<comment type="similarity">
    <text evidence="8">Belongs to the glycosyltransferase group 1 family.</text>
</comment>
<evidence type="ECO:0000256" key="7">
    <source>
        <dbReference type="PIRSR" id="PIRSR639901-2"/>
    </source>
</evidence>
<keyword evidence="8" id="KW-1003">Cell membrane</keyword>
<feature type="site" description="Transition state stabilizer" evidence="7">
    <location>
        <position position="46"/>
    </location>
</feature>
<comment type="subcellular location">
    <subcellularLocation>
        <location evidence="8">Cell membrane</location>
    </subcellularLocation>
</comment>
<evidence type="ECO:0000256" key="2">
    <source>
        <dbReference type="ARBA" id="ARBA00012621"/>
    </source>
</evidence>
<protein>
    <recommendedName>
        <fullName evidence="3 8">3-deoxy-D-manno-octulosonic acid transferase</fullName>
        <shortName evidence="8">Kdo transferase</shortName>
        <ecNumber evidence="2 8">2.4.99.12</ecNumber>
    </recommendedName>
    <alternativeName>
        <fullName evidence="5 8">Lipid IV(A) 3-deoxy-D-manno-octulosonic acid transferase</fullName>
    </alternativeName>
</protein>
<keyword evidence="8" id="KW-0448">Lipopolysaccharide biosynthesis</keyword>
<dbReference type="InterPro" id="IPR007507">
    <property type="entry name" value="Glycos_transf_N"/>
</dbReference>
<dbReference type="Gene3D" id="3.40.50.11720">
    <property type="entry name" value="3-Deoxy-D-manno-octulosonic-acid transferase, N-terminal domain"/>
    <property type="match status" value="1"/>
</dbReference>
<evidence type="ECO:0000256" key="3">
    <source>
        <dbReference type="ARBA" id="ARBA00019077"/>
    </source>
</evidence>
<dbReference type="InterPro" id="IPR038107">
    <property type="entry name" value="Glycos_transf_N_sf"/>
</dbReference>
<evidence type="ECO:0000256" key="8">
    <source>
        <dbReference type="RuleBase" id="RU365103"/>
    </source>
</evidence>
<name>A0A485BD96_RAOPL</name>
<keyword evidence="4 8" id="KW-0808">Transferase</keyword>
<comment type="pathway">
    <text evidence="1 8">Bacterial outer membrane biogenesis; LPS core biosynthesis.</text>
</comment>
<dbReference type="PANTHER" id="PTHR42755">
    <property type="entry name" value="3-DEOXY-MANNO-OCTULOSONATE CYTIDYLYLTRANSFERASE"/>
    <property type="match status" value="1"/>
</dbReference>
<dbReference type="AlphaFoldDB" id="A0A485BD96"/>
<comment type="function">
    <text evidence="8">Involved in lipopolysaccharide (LPS) biosynthesis. Catalyzes the transfer of 3-deoxy-D-manno-octulosonate (Kdo) residue(s) from CMP-Kdo to lipid IV(A), the tetraacyldisaccharide-1,4'-bisphosphate precursor of lipid A.</text>
</comment>
<dbReference type="GO" id="GO:0009245">
    <property type="term" value="P:lipid A biosynthetic process"/>
    <property type="evidence" value="ECO:0007669"/>
    <property type="project" value="TreeGrafter"/>
</dbReference>
<dbReference type="GO" id="GO:0005886">
    <property type="term" value="C:plasma membrane"/>
    <property type="evidence" value="ECO:0007669"/>
    <property type="project" value="UniProtKB-SubCell"/>
</dbReference>
<dbReference type="EC" id="2.4.99.12" evidence="2 8"/>
<feature type="domain" description="3-deoxy-D-manno-octulosonic-acid transferase N-terminal" evidence="10">
    <location>
        <begin position="1"/>
        <end position="127"/>
    </location>
</feature>
<sequence length="157" mass="17379">MTPTGSERAMSAFGKDVHHVYLPYDLPCAMNRFLNTVQPKLVIVMETELWPNMVAALHKRKIPLVIANARLSERSAKGYAKLGKFMRRLLSRITLIAAQNEEDGNRFLALGLKRNQLAVTGSLKFDISVTPELAARAITPPSPVGAAPQSLDRHQHP</sequence>
<dbReference type="Pfam" id="PF04413">
    <property type="entry name" value="Glycos_transf_N"/>
    <property type="match status" value="1"/>
</dbReference>
<dbReference type="PANTHER" id="PTHR42755:SF1">
    <property type="entry name" value="3-DEOXY-D-MANNO-OCTULOSONIC ACID TRANSFERASE, MITOCHONDRIAL-RELATED"/>
    <property type="match status" value="1"/>
</dbReference>
<keyword evidence="8" id="KW-0472">Membrane</keyword>
<evidence type="ECO:0000256" key="4">
    <source>
        <dbReference type="ARBA" id="ARBA00022679"/>
    </source>
</evidence>
<evidence type="ECO:0000256" key="6">
    <source>
        <dbReference type="ARBA" id="ARBA00049183"/>
    </source>
</evidence>
<dbReference type="GO" id="GO:0009244">
    <property type="term" value="P:lipopolysaccharide core region biosynthetic process"/>
    <property type="evidence" value="ECO:0007669"/>
    <property type="project" value="UniProtKB-UniRule"/>
</dbReference>
<dbReference type="InterPro" id="IPR039901">
    <property type="entry name" value="Kdotransferase"/>
</dbReference>
<dbReference type="GO" id="GO:0043842">
    <property type="term" value="F:Kdo transferase activity"/>
    <property type="evidence" value="ECO:0007669"/>
    <property type="project" value="UniProtKB-EC"/>
</dbReference>
<feature type="site" description="Transition state stabilizer" evidence="7">
    <location>
        <position position="124"/>
    </location>
</feature>
<comment type="catalytic activity">
    <reaction evidence="6 8">
        <text>lipid IVA (E. coli) + CMP-3-deoxy-beta-D-manno-octulosonate = alpha-Kdo-(2-&gt;6)-lipid IVA (E. coli) + CMP + H(+)</text>
        <dbReference type="Rhea" id="RHEA:28066"/>
        <dbReference type="ChEBI" id="CHEBI:15378"/>
        <dbReference type="ChEBI" id="CHEBI:58603"/>
        <dbReference type="ChEBI" id="CHEBI:60364"/>
        <dbReference type="ChEBI" id="CHEBI:60377"/>
        <dbReference type="ChEBI" id="CHEBI:85987"/>
        <dbReference type="EC" id="2.4.99.12"/>
    </reaction>
</comment>
<evidence type="ECO:0000256" key="9">
    <source>
        <dbReference type="SAM" id="MobiDB-lite"/>
    </source>
</evidence>